<feature type="region of interest" description="Disordered" evidence="1">
    <location>
        <begin position="80"/>
        <end position="109"/>
    </location>
</feature>
<protein>
    <submittedName>
        <fullName evidence="2">DUF6261 family protein</fullName>
    </submittedName>
</protein>
<dbReference type="AlphaFoldDB" id="A0AAW6FM99"/>
<dbReference type="RefSeq" id="WP_272043706.1">
    <property type="nucleotide sequence ID" value="NZ_JADMSC010000058.1"/>
</dbReference>
<comment type="caution">
    <text evidence="2">The sequence shown here is derived from an EMBL/GenBank/DDBJ whole genome shotgun (WGS) entry which is preliminary data.</text>
</comment>
<dbReference type="EMBL" id="JAQMRD010000028">
    <property type="protein sequence ID" value="MDB9224595.1"/>
    <property type="molecule type" value="Genomic_DNA"/>
</dbReference>
<gene>
    <name evidence="2" type="ORF">PN645_16560</name>
</gene>
<dbReference type="Pfam" id="PF19775">
    <property type="entry name" value="DUF6261"/>
    <property type="match status" value="1"/>
</dbReference>
<dbReference type="InterPro" id="IPR046228">
    <property type="entry name" value="DUF6261"/>
</dbReference>
<proteinExistence type="predicted"/>
<reference evidence="2" key="1">
    <citation type="submission" date="2023-01" db="EMBL/GenBank/DDBJ databases">
        <title>Human gut microbiome strain richness.</title>
        <authorList>
            <person name="Chen-Liaw A."/>
        </authorList>
    </citation>
    <scope>NUCLEOTIDE SEQUENCE</scope>
    <source>
        <strain evidence="2">RTP21484st1_B7_RTP21484_190118</strain>
    </source>
</reference>
<accession>A0AAW6FM99</accession>
<evidence type="ECO:0000313" key="2">
    <source>
        <dbReference type="EMBL" id="MDB9224595.1"/>
    </source>
</evidence>
<name>A0AAW6FM99_9BACT</name>
<sequence length="109" mass="12207">MSTLRSANEQFEQIMLIRSDAIFEAAMGAAKVAREAVQMASEKWYEMINALAVVNGPVAYKHIIDHINQPVSESYNVAARRRSRKTSYKDTAPFLLPPPDTLEPSPVEE</sequence>
<evidence type="ECO:0000313" key="3">
    <source>
        <dbReference type="Proteomes" id="UP001212263"/>
    </source>
</evidence>
<organism evidence="2 3">
    <name type="scientific">Odoribacter splanchnicus</name>
    <dbReference type="NCBI Taxonomy" id="28118"/>
    <lineage>
        <taxon>Bacteria</taxon>
        <taxon>Pseudomonadati</taxon>
        <taxon>Bacteroidota</taxon>
        <taxon>Bacteroidia</taxon>
        <taxon>Bacteroidales</taxon>
        <taxon>Odoribacteraceae</taxon>
        <taxon>Odoribacter</taxon>
    </lineage>
</organism>
<evidence type="ECO:0000256" key="1">
    <source>
        <dbReference type="SAM" id="MobiDB-lite"/>
    </source>
</evidence>
<dbReference type="Proteomes" id="UP001212263">
    <property type="component" value="Unassembled WGS sequence"/>
</dbReference>